<keyword evidence="2" id="KW-1185">Reference proteome</keyword>
<protein>
    <submittedName>
        <fullName evidence="1">Uncharacterized protein</fullName>
    </submittedName>
</protein>
<dbReference type="InterPro" id="IPR015915">
    <property type="entry name" value="Kelch-typ_b-propeller"/>
</dbReference>
<reference evidence="1 2" key="1">
    <citation type="submission" date="2024-01" db="EMBL/GenBank/DDBJ databases">
        <title>A telomere-to-telomere, gap-free genome of sweet tea (Lithocarpus litseifolius).</title>
        <authorList>
            <person name="Zhou J."/>
        </authorList>
    </citation>
    <scope>NUCLEOTIDE SEQUENCE [LARGE SCALE GENOMIC DNA]</scope>
    <source>
        <strain evidence="1">Zhou-2022a</strain>
        <tissue evidence="1">Leaf</tissue>
    </source>
</reference>
<proteinExistence type="predicted"/>
<comment type="caution">
    <text evidence="1">The sequence shown here is derived from an EMBL/GenBank/DDBJ whole genome shotgun (WGS) entry which is preliminary data.</text>
</comment>
<dbReference type="EMBL" id="JAZDWU010000001">
    <property type="protein sequence ID" value="KAL0014480.1"/>
    <property type="molecule type" value="Genomic_DNA"/>
</dbReference>
<organism evidence="1 2">
    <name type="scientific">Lithocarpus litseifolius</name>
    <dbReference type="NCBI Taxonomy" id="425828"/>
    <lineage>
        <taxon>Eukaryota</taxon>
        <taxon>Viridiplantae</taxon>
        <taxon>Streptophyta</taxon>
        <taxon>Embryophyta</taxon>
        <taxon>Tracheophyta</taxon>
        <taxon>Spermatophyta</taxon>
        <taxon>Magnoliopsida</taxon>
        <taxon>eudicotyledons</taxon>
        <taxon>Gunneridae</taxon>
        <taxon>Pentapetalae</taxon>
        <taxon>rosids</taxon>
        <taxon>fabids</taxon>
        <taxon>Fagales</taxon>
        <taxon>Fagaceae</taxon>
        <taxon>Lithocarpus</taxon>
    </lineage>
</organism>
<dbReference type="SUPFAM" id="SSF117281">
    <property type="entry name" value="Kelch motif"/>
    <property type="match status" value="1"/>
</dbReference>
<accession>A0AAW2DYQ2</accession>
<evidence type="ECO:0000313" key="2">
    <source>
        <dbReference type="Proteomes" id="UP001459277"/>
    </source>
</evidence>
<gene>
    <name evidence="1" type="ORF">SO802_001549</name>
</gene>
<sequence length="163" mass="18380">MISLLLLHTQMMVGLRTFRLLISRRHTSRLAVLDDKLYTFGRVSDRSLFAEVYNPIVDKWEALPQPSPKIKDNASFAALLHGMKKIVVGFKSLYNVVTKSWNIVELLHGFIGEPPITVGNTIYWFWGISLIADNQQDEAIASLEVIGKNGGILEMRTPQTILV</sequence>
<name>A0AAW2DYQ2_9ROSI</name>
<dbReference type="Gene3D" id="2.120.10.80">
    <property type="entry name" value="Kelch-type beta propeller"/>
    <property type="match status" value="1"/>
</dbReference>
<evidence type="ECO:0000313" key="1">
    <source>
        <dbReference type="EMBL" id="KAL0014480.1"/>
    </source>
</evidence>
<dbReference type="AlphaFoldDB" id="A0AAW2DYQ2"/>
<dbReference type="Proteomes" id="UP001459277">
    <property type="component" value="Unassembled WGS sequence"/>
</dbReference>